<sequence length="64" mass="6782">MVPFLGYAVALRCLVFAHPLTISTNWFMPGGRPFPAIQQVLSSSCCPTADAGDVLDRASLTAAQ</sequence>
<organism evidence="1 2">
    <name type="scientific">Luteipulveratus mongoliensis</name>
    <dbReference type="NCBI Taxonomy" id="571913"/>
    <lineage>
        <taxon>Bacteria</taxon>
        <taxon>Bacillati</taxon>
        <taxon>Actinomycetota</taxon>
        <taxon>Actinomycetes</taxon>
        <taxon>Micrococcales</taxon>
        <taxon>Dermacoccaceae</taxon>
        <taxon>Luteipulveratus</taxon>
    </lineage>
</organism>
<dbReference type="KEGG" id="lmoi:VV02_21435"/>
<protein>
    <submittedName>
        <fullName evidence="1">Uncharacterized protein</fullName>
    </submittedName>
</protein>
<name>A0A0K1JML8_9MICO</name>
<proteinExistence type="predicted"/>
<dbReference type="AlphaFoldDB" id="A0A0K1JML8"/>
<evidence type="ECO:0000313" key="1">
    <source>
        <dbReference type="EMBL" id="AKU17820.1"/>
    </source>
</evidence>
<evidence type="ECO:0000313" key="2">
    <source>
        <dbReference type="Proteomes" id="UP000066480"/>
    </source>
</evidence>
<keyword evidence="2" id="KW-1185">Reference proteome</keyword>
<dbReference type="EMBL" id="CP011112">
    <property type="protein sequence ID" value="AKU17820.1"/>
    <property type="molecule type" value="Genomic_DNA"/>
</dbReference>
<dbReference type="Proteomes" id="UP000066480">
    <property type="component" value="Chromosome"/>
</dbReference>
<gene>
    <name evidence="1" type="ORF">VV02_21435</name>
</gene>
<dbReference type="STRING" id="571913.VV02_21435"/>
<reference evidence="1 2" key="1">
    <citation type="submission" date="2015-03" db="EMBL/GenBank/DDBJ databases">
        <title>Luteipulveratus halotolerans sp. nov., a novel actinobacterium (Dermacoccaceae) from Sarawak, Malaysia.</title>
        <authorList>
            <person name="Juboi H."/>
            <person name="Basik A."/>
            <person name="Shamsul S.S."/>
            <person name="Arnold P."/>
            <person name="Schmitt E.K."/>
            <person name="Sanglier J.-J."/>
            <person name="Yeo T."/>
        </authorList>
    </citation>
    <scope>NUCLEOTIDE SEQUENCE [LARGE SCALE GENOMIC DNA]</scope>
    <source>
        <strain evidence="1 2">MN07-A0370</strain>
    </source>
</reference>
<accession>A0A0K1JML8</accession>